<protein>
    <submittedName>
        <fullName evidence="1">Methyltransferase domain-containing protein</fullName>
    </submittedName>
</protein>
<evidence type="ECO:0000313" key="1">
    <source>
        <dbReference type="EMBL" id="MVO10825.1"/>
    </source>
</evidence>
<dbReference type="Proteomes" id="UP000431264">
    <property type="component" value="Unassembled WGS sequence"/>
</dbReference>
<evidence type="ECO:0000313" key="2">
    <source>
        <dbReference type="Proteomes" id="UP000431264"/>
    </source>
</evidence>
<dbReference type="Gene3D" id="3.40.50.150">
    <property type="entry name" value="Vaccinia Virus protein VP39"/>
    <property type="match status" value="1"/>
</dbReference>
<dbReference type="SUPFAM" id="SSF53335">
    <property type="entry name" value="S-adenosyl-L-methionine-dependent methyltransferases"/>
    <property type="match status" value="1"/>
</dbReference>
<organism evidence="1 2">
    <name type="scientific">Flavobacterium profundi</name>
    <dbReference type="NCBI Taxonomy" id="1774945"/>
    <lineage>
        <taxon>Bacteria</taxon>
        <taxon>Pseudomonadati</taxon>
        <taxon>Bacteroidota</taxon>
        <taxon>Flavobacteriia</taxon>
        <taxon>Flavobacteriales</taxon>
        <taxon>Flavobacteriaceae</taxon>
        <taxon>Flavobacterium</taxon>
    </lineage>
</organism>
<dbReference type="PANTHER" id="PTHR42912:SF85">
    <property type="entry name" value="METHYLTRANSFERASE TYPE 11"/>
    <property type="match status" value="1"/>
</dbReference>
<proteinExistence type="predicted"/>
<gene>
    <name evidence="1" type="ORF">GOQ30_16765</name>
</gene>
<dbReference type="AlphaFoldDB" id="A0A6I4IVJ2"/>
<dbReference type="InterPro" id="IPR050508">
    <property type="entry name" value="Methyltransf_Superfamily"/>
</dbReference>
<accession>A0A6I4IVJ2</accession>
<dbReference type="Pfam" id="PF13489">
    <property type="entry name" value="Methyltransf_23"/>
    <property type="match status" value="1"/>
</dbReference>
<dbReference type="CDD" id="cd02440">
    <property type="entry name" value="AdoMet_MTases"/>
    <property type="match status" value="1"/>
</dbReference>
<keyword evidence="1" id="KW-0489">Methyltransferase</keyword>
<dbReference type="EMBL" id="WQLW01000016">
    <property type="protein sequence ID" value="MVO10825.1"/>
    <property type="molecule type" value="Genomic_DNA"/>
</dbReference>
<comment type="caution">
    <text evidence="1">The sequence shown here is derived from an EMBL/GenBank/DDBJ whole genome shotgun (WGS) entry which is preliminary data.</text>
</comment>
<sequence length="244" mass="28853">MYSFLKKTVSLFITKKMLFKMEPFLRKCYTINKQGSKHECVICGFQSKEWVLLENKDYLCPNCGSLSRDRRLWNIITTKYLKNSPFVLDFSPSRSLYRNWKKQKNIHYTATDLSGNFIADAKYDITSIDKEDNSFDLIICYHILEHIIDDKKAMSELYRVLKPNGTLLIQTPFKEGEIYEDYSITTEAERLKHFGQEDHVRIYSINGLKDRLQNVGFKIEILQFQKEDYFGFSDNEQLIIAKKE</sequence>
<dbReference type="PANTHER" id="PTHR42912">
    <property type="entry name" value="METHYLTRANSFERASE"/>
    <property type="match status" value="1"/>
</dbReference>
<dbReference type="GO" id="GO:0032259">
    <property type="term" value="P:methylation"/>
    <property type="evidence" value="ECO:0007669"/>
    <property type="project" value="UniProtKB-KW"/>
</dbReference>
<keyword evidence="2" id="KW-1185">Reference proteome</keyword>
<dbReference type="InterPro" id="IPR029063">
    <property type="entry name" value="SAM-dependent_MTases_sf"/>
</dbReference>
<reference evidence="2" key="1">
    <citation type="submission" date="2019-05" db="EMBL/GenBank/DDBJ databases">
        <title>Flavobacterium profundi sp. nov., isolated from a deep-sea seamount.</title>
        <authorList>
            <person name="Zhang D.-C."/>
        </authorList>
    </citation>
    <scope>NUCLEOTIDE SEQUENCE [LARGE SCALE GENOMIC DNA]</scope>
    <source>
        <strain evidence="2">TP390</strain>
    </source>
</reference>
<dbReference type="GO" id="GO:0008168">
    <property type="term" value="F:methyltransferase activity"/>
    <property type="evidence" value="ECO:0007669"/>
    <property type="project" value="UniProtKB-KW"/>
</dbReference>
<name>A0A6I4IVJ2_9FLAO</name>
<keyword evidence="1" id="KW-0808">Transferase</keyword>